<reference evidence="1 2" key="1">
    <citation type="journal article" date="2020" name="Genomics">
        <title>Complete, high-quality genomes from long-read metagenomic sequencing of two wolf lichen thalli reveals enigmatic genome architecture.</title>
        <authorList>
            <person name="McKenzie S.K."/>
            <person name="Walston R.F."/>
            <person name="Allen J.L."/>
        </authorList>
    </citation>
    <scope>NUCLEOTIDE SEQUENCE [LARGE SCALE GENOMIC DNA]</scope>
    <source>
        <strain evidence="1">WasteWater2</strain>
    </source>
</reference>
<evidence type="ECO:0000313" key="2">
    <source>
        <dbReference type="Proteomes" id="UP000578531"/>
    </source>
</evidence>
<protein>
    <submittedName>
        <fullName evidence="1">Uncharacterized protein</fullName>
    </submittedName>
</protein>
<gene>
    <name evidence="1" type="ORF">HO173_001774</name>
</gene>
<name>A0A8H6L8Z3_9LECA</name>
<keyword evidence="2" id="KW-1185">Reference proteome</keyword>
<comment type="caution">
    <text evidence="1">The sequence shown here is derived from an EMBL/GenBank/DDBJ whole genome shotgun (WGS) entry which is preliminary data.</text>
</comment>
<sequence length="108" mass="11953">MAHLEPLEPLSRADEQNVKISTQIPPSIPQLLKVFEAPLASVLEKAESIDLAIADVSALSPWQGVFDHVEERGSDLILWTLSVPTVIVESGRCEVRLLVRRELPRPGH</sequence>
<proteinExistence type="predicted"/>
<dbReference type="AlphaFoldDB" id="A0A8H6L8Z3"/>
<dbReference type="RefSeq" id="XP_037169433.1">
    <property type="nucleotide sequence ID" value="XM_037303711.1"/>
</dbReference>
<dbReference type="EMBL" id="JACCJC010000004">
    <property type="protein sequence ID" value="KAF6240164.1"/>
    <property type="molecule type" value="Genomic_DNA"/>
</dbReference>
<organism evidence="1 2">
    <name type="scientific">Letharia columbiana</name>
    <dbReference type="NCBI Taxonomy" id="112416"/>
    <lineage>
        <taxon>Eukaryota</taxon>
        <taxon>Fungi</taxon>
        <taxon>Dikarya</taxon>
        <taxon>Ascomycota</taxon>
        <taxon>Pezizomycotina</taxon>
        <taxon>Lecanoromycetes</taxon>
        <taxon>OSLEUM clade</taxon>
        <taxon>Lecanoromycetidae</taxon>
        <taxon>Lecanorales</taxon>
        <taxon>Lecanorineae</taxon>
        <taxon>Parmeliaceae</taxon>
        <taxon>Letharia</taxon>
    </lineage>
</organism>
<accession>A0A8H6L8Z3</accession>
<dbReference type="GeneID" id="59283448"/>
<evidence type="ECO:0000313" key="1">
    <source>
        <dbReference type="EMBL" id="KAF6240164.1"/>
    </source>
</evidence>
<dbReference type="Proteomes" id="UP000578531">
    <property type="component" value="Unassembled WGS sequence"/>
</dbReference>